<dbReference type="eggNOG" id="ENOG502Z8RC">
    <property type="taxonomic scope" value="Bacteria"/>
</dbReference>
<evidence type="ECO:0000313" key="3">
    <source>
        <dbReference type="Proteomes" id="UP000029554"/>
    </source>
</evidence>
<sequence length="346" mass="39907">MKNYILGVLLFTVSLSVKAQNQEALFEKSLLTLNDMLVNESHYSFKKAVFSVENAYLNGKLDSLAVNGQIKVLKELCSLLINGRFLAYVESDKPDVNKWASVYQVMCDSIPIIIKDQEYRYIPFRYDFDDVFGNQELSNMFISKLLTTRKGNCHSLPYLYKILCEELGTTANLALAPNHIYIKHQNKKNGWYNTELTSGIFPNDAWLMASGFIHVDAIKNGVYMKALNNKESIALVMMDLADAYQKTFPNNDGSFLLNCSQTALSVFPNLTSALIMRAEIHKKQIEKETNIDKAKQDFKKLEVEYSHIHKLGYRYMPEEMYLNWLVSLKTEREKYENKKLTNFNKK</sequence>
<proteinExistence type="predicted"/>
<evidence type="ECO:0008006" key="4">
    <source>
        <dbReference type="Google" id="ProtNLM"/>
    </source>
</evidence>
<accession>A0A095SZ26</accession>
<feature type="signal peptide" evidence="1">
    <location>
        <begin position="1"/>
        <end position="19"/>
    </location>
</feature>
<dbReference type="STRING" id="1453498.LG45_02245"/>
<name>A0A095SZ26_9FLAO</name>
<dbReference type="AlphaFoldDB" id="A0A095SZ26"/>
<organism evidence="2 3">
    <name type="scientific">Flavobacterium aquatile LMG 4008 = ATCC 11947</name>
    <dbReference type="NCBI Taxonomy" id="1453498"/>
    <lineage>
        <taxon>Bacteria</taxon>
        <taxon>Pseudomonadati</taxon>
        <taxon>Bacteroidota</taxon>
        <taxon>Flavobacteriia</taxon>
        <taxon>Flavobacteriales</taxon>
        <taxon>Flavobacteriaceae</taxon>
        <taxon>Flavobacterium</taxon>
    </lineage>
</organism>
<reference evidence="2 3" key="1">
    <citation type="submission" date="2014-09" db="EMBL/GenBank/DDBJ databases">
        <title>Whole Genome Shotgun of Flavobacterium aquatile LMG 4008.</title>
        <authorList>
            <person name="Gale A.N."/>
            <person name="Pipes S.E."/>
            <person name="Newman J.D."/>
        </authorList>
    </citation>
    <scope>NUCLEOTIDE SEQUENCE [LARGE SCALE GENOMIC DNA]</scope>
    <source>
        <strain evidence="2 3">LMG 4008</strain>
    </source>
</reference>
<comment type="caution">
    <text evidence="2">The sequence shown here is derived from an EMBL/GenBank/DDBJ whole genome shotgun (WGS) entry which is preliminary data.</text>
</comment>
<dbReference type="Proteomes" id="UP000029554">
    <property type="component" value="Unassembled WGS sequence"/>
</dbReference>
<keyword evidence="1" id="KW-0732">Signal</keyword>
<dbReference type="EMBL" id="JRHH01000001">
    <property type="protein sequence ID" value="KGD69599.1"/>
    <property type="molecule type" value="Genomic_DNA"/>
</dbReference>
<dbReference type="OrthoDB" id="1041391at2"/>
<feature type="chain" id="PRO_5001918123" description="Protein SirB1 N-terminal domain-containing protein" evidence="1">
    <location>
        <begin position="20"/>
        <end position="346"/>
    </location>
</feature>
<protein>
    <recommendedName>
        <fullName evidence="4">Protein SirB1 N-terminal domain-containing protein</fullName>
    </recommendedName>
</protein>
<evidence type="ECO:0000256" key="1">
    <source>
        <dbReference type="SAM" id="SignalP"/>
    </source>
</evidence>
<keyword evidence="3" id="KW-1185">Reference proteome</keyword>
<gene>
    <name evidence="2" type="ORF">LG45_02245</name>
</gene>
<evidence type="ECO:0000313" key="2">
    <source>
        <dbReference type="EMBL" id="KGD69599.1"/>
    </source>
</evidence>